<feature type="domain" description="CheR-type methyltransferase" evidence="6">
    <location>
        <begin position="10"/>
        <end position="291"/>
    </location>
</feature>
<dbReference type="PANTHER" id="PTHR24422:SF10">
    <property type="entry name" value="CHEMOTAXIS PROTEIN METHYLTRANSFERASE 2"/>
    <property type="match status" value="1"/>
</dbReference>
<dbReference type="SUPFAM" id="SSF47757">
    <property type="entry name" value="Chemotaxis receptor methyltransferase CheR, N-terminal domain"/>
    <property type="match status" value="1"/>
</dbReference>
<dbReference type="KEGG" id="psel:GM415_15255"/>
<dbReference type="EMBL" id="CP046400">
    <property type="protein sequence ID" value="QGY41417.1"/>
    <property type="molecule type" value="Genomic_DNA"/>
</dbReference>
<reference evidence="7 8" key="1">
    <citation type="submission" date="2019-11" db="EMBL/GenBank/DDBJ databases">
        <authorList>
            <person name="Zheng R.K."/>
            <person name="Sun C.M."/>
        </authorList>
    </citation>
    <scope>NUCLEOTIDE SEQUENCE [LARGE SCALE GENOMIC DNA]</scope>
    <source>
        <strain evidence="7 8">SRB007</strain>
    </source>
</reference>
<dbReference type="Gene3D" id="3.40.50.150">
    <property type="entry name" value="Vaccinia Virus protein VP39"/>
    <property type="match status" value="1"/>
</dbReference>
<dbReference type="InterPro" id="IPR022641">
    <property type="entry name" value="CheR_N"/>
</dbReference>
<evidence type="ECO:0000313" key="8">
    <source>
        <dbReference type="Proteomes" id="UP000428328"/>
    </source>
</evidence>
<dbReference type="InterPro" id="IPR022642">
    <property type="entry name" value="CheR_C"/>
</dbReference>
<gene>
    <name evidence="7" type="ORF">GM415_15255</name>
</gene>
<dbReference type="SUPFAM" id="SSF53335">
    <property type="entry name" value="S-adenosyl-L-methionine-dependent methyltransferases"/>
    <property type="match status" value="1"/>
</dbReference>
<dbReference type="PROSITE" id="PS50123">
    <property type="entry name" value="CHER"/>
    <property type="match status" value="1"/>
</dbReference>
<dbReference type="PRINTS" id="PR00996">
    <property type="entry name" value="CHERMTFRASE"/>
</dbReference>
<evidence type="ECO:0000256" key="5">
    <source>
        <dbReference type="ARBA" id="ARBA00022691"/>
    </source>
</evidence>
<evidence type="ECO:0000256" key="3">
    <source>
        <dbReference type="ARBA" id="ARBA00022603"/>
    </source>
</evidence>
<name>A0A6I6JMS1_9BACT</name>
<dbReference type="InterPro" id="IPR000780">
    <property type="entry name" value="CheR_MeTrfase"/>
</dbReference>
<dbReference type="Gene3D" id="1.10.155.10">
    <property type="entry name" value="Chemotaxis receptor methyltransferase CheR, N-terminal domain"/>
    <property type="match status" value="1"/>
</dbReference>
<evidence type="ECO:0000256" key="1">
    <source>
        <dbReference type="ARBA" id="ARBA00001541"/>
    </source>
</evidence>
<evidence type="ECO:0000313" key="7">
    <source>
        <dbReference type="EMBL" id="QGY41417.1"/>
    </source>
</evidence>
<dbReference type="PIRSF" id="PIRSF000410">
    <property type="entry name" value="CheR"/>
    <property type="match status" value="1"/>
</dbReference>
<keyword evidence="3 7" id="KW-0489">Methyltransferase</keyword>
<sequence length="291" mass="34016">MSSLFSKTISLGKELKITEQEFLSLRDFIYDQCGIYVADNRKYLLENRLGNRLKKLKLRNFEEYYNYLRYDAGKDQELKKLFEVITTNETSFYRNPPQLQVFQEQVLPEVLEGCRSKGRKLRIWSAGCSTGEEPYTISMIIHEMLKAEVGQWDIKISANDLSGRVLETARRGVYNDYTLRTTPKEIAQRYFIMDKGTNTLKEEVKKIVNFGPINLKDRAQTRLVERSQIVFCRNVIIYFDDEMKKRVIGSFYDNLLPGGYLIIGHSESLHNISRAFKPIHYPGAIVYKKEE</sequence>
<dbReference type="GO" id="GO:0008983">
    <property type="term" value="F:protein-glutamate O-methyltransferase activity"/>
    <property type="evidence" value="ECO:0007669"/>
    <property type="project" value="UniProtKB-EC"/>
</dbReference>
<dbReference type="Pfam" id="PF03705">
    <property type="entry name" value="CheR_N"/>
    <property type="match status" value="1"/>
</dbReference>
<keyword evidence="4 7" id="KW-0808">Transferase</keyword>
<comment type="catalytic activity">
    <reaction evidence="1">
        <text>L-glutamyl-[protein] + S-adenosyl-L-methionine = [protein]-L-glutamate 5-O-methyl ester + S-adenosyl-L-homocysteine</text>
        <dbReference type="Rhea" id="RHEA:24452"/>
        <dbReference type="Rhea" id="RHEA-COMP:10208"/>
        <dbReference type="Rhea" id="RHEA-COMP:10311"/>
        <dbReference type="ChEBI" id="CHEBI:29973"/>
        <dbReference type="ChEBI" id="CHEBI:57856"/>
        <dbReference type="ChEBI" id="CHEBI:59789"/>
        <dbReference type="ChEBI" id="CHEBI:82795"/>
        <dbReference type="EC" id="2.1.1.80"/>
    </reaction>
</comment>
<protein>
    <recommendedName>
        <fullName evidence="2">protein-glutamate O-methyltransferase</fullName>
        <ecNumber evidence="2">2.1.1.80</ecNumber>
    </recommendedName>
</protein>
<dbReference type="InterPro" id="IPR050903">
    <property type="entry name" value="Bact_Chemotaxis_MeTrfase"/>
</dbReference>
<keyword evidence="8" id="KW-1185">Reference proteome</keyword>
<dbReference type="InterPro" id="IPR036804">
    <property type="entry name" value="CheR_N_sf"/>
</dbReference>
<dbReference type="GO" id="GO:0032259">
    <property type="term" value="P:methylation"/>
    <property type="evidence" value="ECO:0007669"/>
    <property type="project" value="UniProtKB-KW"/>
</dbReference>
<dbReference type="RefSeq" id="WP_158949676.1">
    <property type="nucleotide sequence ID" value="NZ_CP046400.1"/>
</dbReference>
<dbReference type="PANTHER" id="PTHR24422">
    <property type="entry name" value="CHEMOTAXIS PROTEIN METHYLTRANSFERASE"/>
    <property type="match status" value="1"/>
</dbReference>
<evidence type="ECO:0000259" key="6">
    <source>
        <dbReference type="PROSITE" id="PS50123"/>
    </source>
</evidence>
<dbReference type="InterPro" id="IPR029063">
    <property type="entry name" value="SAM-dependent_MTases_sf"/>
</dbReference>
<organism evidence="7 8">
    <name type="scientific">Pseudodesulfovibrio cashew</name>
    <dbReference type="NCBI Taxonomy" id="2678688"/>
    <lineage>
        <taxon>Bacteria</taxon>
        <taxon>Pseudomonadati</taxon>
        <taxon>Thermodesulfobacteriota</taxon>
        <taxon>Desulfovibrionia</taxon>
        <taxon>Desulfovibrionales</taxon>
        <taxon>Desulfovibrionaceae</taxon>
    </lineage>
</organism>
<keyword evidence="5" id="KW-0949">S-adenosyl-L-methionine</keyword>
<dbReference type="AlphaFoldDB" id="A0A6I6JMS1"/>
<dbReference type="EC" id="2.1.1.80" evidence="2"/>
<evidence type="ECO:0000256" key="2">
    <source>
        <dbReference type="ARBA" id="ARBA00012534"/>
    </source>
</evidence>
<evidence type="ECO:0000256" key="4">
    <source>
        <dbReference type="ARBA" id="ARBA00022679"/>
    </source>
</evidence>
<dbReference type="SMART" id="SM00138">
    <property type="entry name" value="MeTrc"/>
    <property type="match status" value="1"/>
</dbReference>
<accession>A0A6I6JMS1</accession>
<dbReference type="InterPro" id="IPR026024">
    <property type="entry name" value="Chemotaxis_MeTrfase_CheR"/>
</dbReference>
<dbReference type="Pfam" id="PF01739">
    <property type="entry name" value="CheR"/>
    <property type="match status" value="1"/>
</dbReference>
<proteinExistence type="predicted"/>
<dbReference type="Proteomes" id="UP000428328">
    <property type="component" value="Chromosome"/>
</dbReference>